<dbReference type="InterPro" id="IPR035986">
    <property type="entry name" value="PKD_dom_sf"/>
</dbReference>
<name>A0A3M0AUM7_9GAMM</name>
<feature type="domain" description="PKD" evidence="2">
    <location>
        <begin position="691"/>
        <end position="784"/>
    </location>
</feature>
<feature type="compositionally biased region" description="Polar residues" evidence="1">
    <location>
        <begin position="511"/>
        <end position="525"/>
    </location>
</feature>
<dbReference type="EMBL" id="REFJ01000001">
    <property type="protein sequence ID" value="RMA82662.1"/>
    <property type="molecule type" value="Genomic_DNA"/>
</dbReference>
<dbReference type="InterPro" id="IPR000601">
    <property type="entry name" value="PKD_dom"/>
</dbReference>
<dbReference type="Gene3D" id="2.130.10.10">
    <property type="entry name" value="YVTN repeat-like/Quinoprotein amine dehydrogenase"/>
    <property type="match status" value="1"/>
</dbReference>
<dbReference type="SMART" id="SM00089">
    <property type="entry name" value="PKD"/>
    <property type="match status" value="7"/>
</dbReference>
<dbReference type="Gene3D" id="2.60.40.10">
    <property type="entry name" value="Immunoglobulins"/>
    <property type="match status" value="8"/>
</dbReference>
<protein>
    <submittedName>
        <fullName evidence="3">PKD domain-containing protein</fullName>
    </submittedName>
</protein>
<dbReference type="PROSITE" id="PS51257">
    <property type="entry name" value="PROKAR_LIPOPROTEIN"/>
    <property type="match status" value="1"/>
</dbReference>
<evidence type="ECO:0000259" key="2">
    <source>
        <dbReference type="PROSITE" id="PS50093"/>
    </source>
</evidence>
<evidence type="ECO:0000313" key="3">
    <source>
        <dbReference type="EMBL" id="RMA82662.1"/>
    </source>
</evidence>
<dbReference type="Pfam" id="PF22352">
    <property type="entry name" value="K319L-like_PKD"/>
    <property type="match status" value="8"/>
</dbReference>
<sequence>MRILAISLALLLAACSNDSPNQPDNPGGGITPPVGVPVADAGQSILLQRGATATLNGSGSYDPDGDSLTYQWTVVSQPSSSSSVLSDENSVFPSIYLDAVGDYVIELVVNDGEQDSAPSQVTISDTDTMPVALAGPDRSVAVGQPAALNGASSFDVDGDALSFSWTIASAPSGSSATLSRSDSPYPMLTPDVEGDYVIELVVSDGFLDSNSDEVVVSTANVAPIANAGIDQSYVVGQAVILDGSASSDANGDPLSFKWHIVSAPSGSSAVLANADQGRASITPDITGPYVIGLVVNDGTADSRQSNIALHSGNQAPVANAGRDLTGTIGQIVHLDGSASSDPNGDPLSFQWSFTSKPRNSSAVLSDIHTVHPTFTPDLSGDYVIQLVASDGTANSVPTSITVSTNNTAPVANAGKSKSVATGSLYNLDGSASSDAEGAQLSYQWTILSLPSGSSVQLSDADIVSPSFTPDAAGDYVFQLVVNDGLLDSAPATVIMSDGDLPPVASAGPDQSAATGTAVTLDGSLSSDPENQTLNFMWSLISSPAGSGAVISNERSAVAGIVPDLAGDFVIQLKVSDESGQSDFDIIVIRDPATNTLPVANAGRDSTTLLGDQFILDGTASSDADGDSLFYSWSMLSRPSGSTAVLNNPQTPYPDFTPDVEGDFVIQLVVSDGKSTSFPDVVVIHDDKKNLEPTAIIAVTPDGTTGQSYQFDGSQSSDPEGEALSYNWTLLFSNGEALIDPTTAQPSFTPTKAGQYLIALSVSDGVNQSSTVSRFVEVKDPVKGAAIPTPGTHNLMMLSSRGGDSGVGSLISVPESNLTQPTEIMSFHGLPVAALTDPLQGWTVHPITNKAYLTLSLGGENDVGNIIEFEPSTQTATRFMTLPYIMHEGYKVREIGSRLLFHPDGKSAYLYSTRGGKTNVGVLLHVNFDSASADYQKVTVIADFGLASANFPGYTNAPSTDLYWNGDQIALIVGNTFSRSEKRHVLKIVPSDPQDLTKSWNIEEFGNTIEVAGRKMYVERDTQVIVDVQPGLVQNAPNGANGFRLLDCKNPIGTFLWESPEVFLLCNGAGSNYDPALFASNTSAVKPSQAATFGSLAGNEFKGLAVSTTRSSAYLTISDSLAKNFIFSTATSFLKAPTLSEMTKPNFSIRPLVTGGPDLGYYFFGDPAVVNSVNDAINDRYIVTFSIDEGLNGNGNIITYDRETSNTLTIPMGYPRGALPYGRILKSAAGDYFFPVREHSDGPGSGAVTARIIRYDSTTGDTENSLISRRAKPGLSMAETASGSIYLLSSDQTGVTTITTDLYELDPNSMTSTFITSYSALNHEAPDTELRLDNNNLWFFVDDTLYCRDLSSNTDGSLVLASSAANDPVYAVTFPTAGGDGFFATRADGAANQGTIQRLSNNCAMPTISGSVAGLTDLPSTALIAASDGNMYFGTEGGKLMRYNESTNSVAEVATVPNRSMVGFIAEDANGDLVGFASNGRSLDDQTYAYNLGTGAIVISDVPDDTPIDSLYPGFTEIN</sequence>
<proteinExistence type="predicted"/>
<accession>A0A3M0AUM7</accession>
<organism evidence="3 4">
    <name type="scientific">Umboniibacter marinipuniceus</name>
    <dbReference type="NCBI Taxonomy" id="569599"/>
    <lineage>
        <taxon>Bacteria</taxon>
        <taxon>Pseudomonadati</taxon>
        <taxon>Pseudomonadota</taxon>
        <taxon>Gammaproteobacteria</taxon>
        <taxon>Cellvibrionales</taxon>
        <taxon>Cellvibrionaceae</taxon>
        <taxon>Umboniibacter</taxon>
    </lineage>
</organism>
<dbReference type="CDD" id="cd00146">
    <property type="entry name" value="PKD"/>
    <property type="match status" value="2"/>
</dbReference>
<feature type="region of interest" description="Disordered" evidence="1">
    <location>
        <begin position="503"/>
        <end position="525"/>
    </location>
</feature>
<dbReference type="PANTHER" id="PTHR46182">
    <property type="entry name" value="FI19480P1"/>
    <property type="match status" value="1"/>
</dbReference>
<dbReference type="PANTHER" id="PTHR46182:SF2">
    <property type="entry name" value="FI19480P1"/>
    <property type="match status" value="1"/>
</dbReference>
<dbReference type="SUPFAM" id="SSF69322">
    <property type="entry name" value="Tricorn protease domain 2"/>
    <property type="match status" value="1"/>
</dbReference>
<dbReference type="OrthoDB" id="9758386at2"/>
<dbReference type="RefSeq" id="WP_121875978.1">
    <property type="nucleotide sequence ID" value="NZ_REFJ01000001.1"/>
</dbReference>
<dbReference type="Proteomes" id="UP000267187">
    <property type="component" value="Unassembled WGS sequence"/>
</dbReference>
<dbReference type="InterPro" id="IPR015943">
    <property type="entry name" value="WD40/YVTN_repeat-like_dom_sf"/>
</dbReference>
<comment type="caution">
    <text evidence="3">The sequence shown here is derived from an EMBL/GenBank/DDBJ whole genome shotgun (WGS) entry which is preliminary data.</text>
</comment>
<dbReference type="InterPro" id="IPR013783">
    <property type="entry name" value="Ig-like_fold"/>
</dbReference>
<dbReference type="InterPro" id="IPR022409">
    <property type="entry name" value="PKD/Chitinase_dom"/>
</dbReference>
<keyword evidence="4" id="KW-1185">Reference proteome</keyword>
<evidence type="ECO:0000313" key="4">
    <source>
        <dbReference type="Proteomes" id="UP000267187"/>
    </source>
</evidence>
<evidence type="ECO:0000256" key="1">
    <source>
        <dbReference type="SAM" id="MobiDB-lite"/>
    </source>
</evidence>
<reference evidence="3 4" key="1">
    <citation type="submission" date="2018-10" db="EMBL/GenBank/DDBJ databases">
        <title>Genomic Encyclopedia of Type Strains, Phase IV (KMG-IV): sequencing the most valuable type-strain genomes for metagenomic binning, comparative biology and taxonomic classification.</title>
        <authorList>
            <person name="Goeker M."/>
        </authorList>
    </citation>
    <scope>NUCLEOTIDE SEQUENCE [LARGE SCALE GENOMIC DNA]</scope>
    <source>
        <strain evidence="3 4">DSM 25080</strain>
    </source>
</reference>
<dbReference type="GO" id="GO:0031410">
    <property type="term" value="C:cytoplasmic vesicle"/>
    <property type="evidence" value="ECO:0007669"/>
    <property type="project" value="TreeGrafter"/>
</dbReference>
<dbReference type="SUPFAM" id="SSF49299">
    <property type="entry name" value="PKD domain"/>
    <property type="match status" value="5"/>
</dbReference>
<dbReference type="PROSITE" id="PS50093">
    <property type="entry name" value="PKD"/>
    <property type="match status" value="1"/>
</dbReference>
<dbReference type="GO" id="GO:0016020">
    <property type="term" value="C:membrane"/>
    <property type="evidence" value="ECO:0007669"/>
    <property type="project" value="TreeGrafter"/>
</dbReference>
<dbReference type="InterPro" id="IPR029865">
    <property type="entry name" value="KIAA0319-like"/>
</dbReference>
<gene>
    <name evidence="3" type="ORF">DFR27_0614</name>
</gene>